<feature type="transmembrane region" description="Helical" evidence="12">
    <location>
        <begin position="96"/>
        <end position="118"/>
    </location>
</feature>
<keyword evidence="10 12" id="KW-0408">Iron</keyword>
<keyword evidence="11 12" id="KW-0472">Membrane</keyword>
<gene>
    <name evidence="13" type="ORF">JAZ07_01425</name>
</gene>
<dbReference type="AlphaFoldDB" id="A0A9E4KAY5"/>
<evidence type="ECO:0000256" key="10">
    <source>
        <dbReference type="ARBA" id="ARBA00023004"/>
    </source>
</evidence>
<keyword evidence="7 12" id="KW-0479">Metal-binding</keyword>
<feature type="transmembrane region" description="Helical" evidence="12">
    <location>
        <begin position="408"/>
        <end position="430"/>
    </location>
</feature>
<keyword evidence="6 12" id="KW-0812">Transmembrane</keyword>
<accession>A0A9E4KAY5</accession>
<evidence type="ECO:0000256" key="7">
    <source>
        <dbReference type="ARBA" id="ARBA00022723"/>
    </source>
</evidence>
<keyword evidence="5 12" id="KW-0349">Heme</keyword>
<dbReference type="GO" id="GO:0016682">
    <property type="term" value="F:oxidoreductase activity, acting on diphenols and related substances as donors, oxygen as acceptor"/>
    <property type="evidence" value="ECO:0007669"/>
    <property type="project" value="TreeGrafter"/>
</dbReference>
<dbReference type="GO" id="GO:0005886">
    <property type="term" value="C:plasma membrane"/>
    <property type="evidence" value="ECO:0007669"/>
    <property type="project" value="UniProtKB-SubCell"/>
</dbReference>
<dbReference type="InterPro" id="IPR002585">
    <property type="entry name" value="Cyt-d_ubiquinol_oxidase_su_1"/>
</dbReference>
<dbReference type="Pfam" id="PF01654">
    <property type="entry name" value="Cyt_bd_oxida_I"/>
    <property type="match status" value="1"/>
</dbReference>
<comment type="caution">
    <text evidence="13">The sequence shown here is derived from an EMBL/GenBank/DDBJ whole genome shotgun (WGS) entry which is preliminary data.</text>
</comment>
<evidence type="ECO:0000256" key="4">
    <source>
        <dbReference type="ARBA" id="ARBA00022475"/>
    </source>
</evidence>
<keyword evidence="9 12" id="KW-1133">Transmembrane helix</keyword>
<proteinExistence type="inferred from homology"/>
<feature type="transmembrane region" description="Helical" evidence="12">
    <location>
        <begin position="58"/>
        <end position="76"/>
    </location>
</feature>
<dbReference type="PIRSF" id="PIRSF006446">
    <property type="entry name" value="Cyt_quinol_oxidase_1"/>
    <property type="match status" value="1"/>
</dbReference>
<feature type="transmembrane region" description="Helical" evidence="12">
    <location>
        <begin position="220"/>
        <end position="237"/>
    </location>
</feature>
<dbReference type="PANTHER" id="PTHR30365:SF14">
    <property type="entry name" value="CYTOCHROME BD MENAQUINOL OXIDASE SUBUNIT I-RELATED"/>
    <property type="match status" value="1"/>
</dbReference>
<evidence type="ECO:0000256" key="8">
    <source>
        <dbReference type="ARBA" id="ARBA00022982"/>
    </source>
</evidence>
<dbReference type="PANTHER" id="PTHR30365">
    <property type="entry name" value="CYTOCHROME D UBIQUINOL OXIDASE"/>
    <property type="match status" value="1"/>
</dbReference>
<protein>
    <submittedName>
        <fullName evidence="13">Cytochrome ubiquinol oxidase subunit I</fullName>
    </submittedName>
</protein>
<name>A0A9E4KAY5_9GAMM</name>
<keyword evidence="8 12" id="KW-0249">Electron transport</keyword>
<feature type="transmembrane region" description="Helical" evidence="12">
    <location>
        <begin position="20"/>
        <end position="37"/>
    </location>
</feature>
<organism evidence="13 14">
    <name type="scientific">Candidatus Thiodiazotropha taylori</name>
    <dbReference type="NCBI Taxonomy" id="2792791"/>
    <lineage>
        <taxon>Bacteria</taxon>
        <taxon>Pseudomonadati</taxon>
        <taxon>Pseudomonadota</taxon>
        <taxon>Gammaproteobacteria</taxon>
        <taxon>Chromatiales</taxon>
        <taxon>Sedimenticolaceae</taxon>
        <taxon>Candidatus Thiodiazotropha</taxon>
    </lineage>
</organism>
<evidence type="ECO:0000256" key="11">
    <source>
        <dbReference type="ARBA" id="ARBA00023136"/>
    </source>
</evidence>
<evidence type="ECO:0000313" key="14">
    <source>
        <dbReference type="Proteomes" id="UP000886667"/>
    </source>
</evidence>
<keyword evidence="3 12" id="KW-0813">Transport</keyword>
<dbReference type="GO" id="GO:0009055">
    <property type="term" value="F:electron transfer activity"/>
    <property type="evidence" value="ECO:0007669"/>
    <property type="project" value="UniProtKB-UniRule"/>
</dbReference>
<reference evidence="13" key="1">
    <citation type="journal article" date="2021" name="Proc. Natl. Acad. Sci. U.S.A.">
        <title>Global biogeography of chemosynthetic symbionts reveals both localized and globally distributed symbiont groups. .</title>
        <authorList>
            <person name="Osvatic J.T."/>
            <person name="Wilkins L.G.E."/>
            <person name="Leibrecht L."/>
            <person name="Leray M."/>
            <person name="Zauner S."/>
            <person name="Polzin J."/>
            <person name="Camacho Y."/>
            <person name="Gros O."/>
            <person name="van Gils J.A."/>
            <person name="Eisen J.A."/>
            <person name="Petersen J.M."/>
            <person name="Yuen B."/>
        </authorList>
    </citation>
    <scope>NUCLEOTIDE SEQUENCE</scope>
    <source>
        <strain evidence="13">MAGclacostrist064TRANS</strain>
    </source>
</reference>
<evidence type="ECO:0000256" key="12">
    <source>
        <dbReference type="PIRNR" id="PIRNR006446"/>
    </source>
</evidence>
<evidence type="ECO:0000256" key="1">
    <source>
        <dbReference type="ARBA" id="ARBA00004651"/>
    </source>
</evidence>
<evidence type="ECO:0000256" key="3">
    <source>
        <dbReference type="ARBA" id="ARBA00022448"/>
    </source>
</evidence>
<dbReference type="GO" id="GO:0046872">
    <property type="term" value="F:metal ion binding"/>
    <property type="evidence" value="ECO:0007669"/>
    <property type="project" value="UniProtKB-UniRule"/>
</dbReference>
<keyword evidence="4 12" id="KW-1003">Cell membrane</keyword>
<comment type="similarity">
    <text evidence="2 12">Belongs to the cytochrome ubiquinol oxidase subunit 1 family.</text>
</comment>
<evidence type="ECO:0000256" key="2">
    <source>
        <dbReference type="ARBA" id="ARBA00009819"/>
    </source>
</evidence>
<evidence type="ECO:0000256" key="6">
    <source>
        <dbReference type="ARBA" id="ARBA00022692"/>
    </source>
</evidence>
<sequence length="439" mass="48550">MEELALLLARIHFGFSTAAHIMWPSLTIGLGVYLAYLNTLYYRTQNKLYLDMFDRWKTVFAIAFGLGVVSGVPLSLLLGGQWSEWARVTSPVLGPLIGYEVLSAFFLEAGFLGIALWGRNRVSPLAHLISTYLVAIGTFGSAFWILSANSWMQTPTGYSVNELGQFIPEDWMEIIFNPSFGYRFFHMAVAAFLTTGLVVTAVGAYHTLTKQNIKQAKHMLRHGIVAVALLAPTQAVIGDLHGLNTLEYQPAKVAAMEGIYHDEQEAGWIVFGIPNNETKEVDYAVEIPYAASLILTHHATGEASEIKGLESFEYGEDIPVGTVFWSFRIMIALGCLMIALGAWGMFEMYKGRLDTNRRFLQACMVMGPTGWIAVFFGWVVSESGRQPFSVYGLLTTRDSFSNLTSSEVIFSLAAFGIAYAIAFSIGMVFMMKAANKEMN</sequence>
<feature type="transmembrane region" description="Helical" evidence="12">
    <location>
        <begin position="358"/>
        <end position="380"/>
    </location>
</feature>
<feature type="transmembrane region" description="Helical" evidence="12">
    <location>
        <begin position="125"/>
        <end position="146"/>
    </location>
</feature>
<comment type="subcellular location">
    <subcellularLocation>
        <location evidence="12">Cell inner membrane</location>
    </subcellularLocation>
    <subcellularLocation>
        <location evidence="1">Cell membrane</location>
        <topology evidence="1">Multi-pass membrane protein</topology>
    </subcellularLocation>
</comment>
<dbReference type="Proteomes" id="UP000886667">
    <property type="component" value="Unassembled WGS sequence"/>
</dbReference>
<dbReference type="GO" id="GO:0019646">
    <property type="term" value="P:aerobic electron transport chain"/>
    <property type="evidence" value="ECO:0007669"/>
    <property type="project" value="InterPro"/>
</dbReference>
<dbReference type="EMBL" id="JAEPCM010000016">
    <property type="protein sequence ID" value="MCG7944988.1"/>
    <property type="molecule type" value="Genomic_DNA"/>
</dbReference>
<evidence type="ECO:0000313" key="13">
    <source>
        <dbReference type="EMBL" id="MCG7944988.1"/>
    </source>
</evidence>
<feature type="transmembrane region" description="Helical" evidence="12">
    <location>
        <begin position="325"/>
        <end position="346"/>
    </location>
</feature>
<evidence type="ECO:0000256" key="5">
    <source>
        <dbReference type="ARBA" id="ARBA00022617"/>
    </source>
</evidence>
<dbReference type="GO" id="GO:0070069">
    <property type="term" value="C:cytochrome complex"/>
    <property type="evidence" value="ECO:0007669"/>
    <property type="project" value="UniProtKB-UniRule"/>
</dbReference>
<dbReference type="GO" id="GO:0020037">
    <property type="term" value="F:heme binding"/>
    <property type="evidence" value="ECO:0007669"/>
    <property type="project" value="TreeGrafter"/>
</dbReference>
<evidence type="ECO:0000256" key="9">
    <source>
        <dbReference type="ARBA" id="ARBA00022989"/>
    </source>
</evidence>
<feature type="transmembrane region" description="Helical" evidence="12">
    <location>
        <begin position="184"/>
        <end position="208"/>
    </location>
</feature>